<dbReference type="AlphaFoldDB" id="A0A444WI29"/>
<reference evidence="2 3" key="1">
    <citation type="submission" date="2014-12" db="EMBL/GenBank/DDBJ databases">
        <title>Genome sequence of Flavobacterium beibuense RSKm HC5.</title>
        <authorList>
            <person name="Kim J.F."/>
            <person name="Song J.Y."/>
            <person name="Kwak M.-J."/>
            <person name="Lee S.-W."/>
        </authorList>
    </citation>
    <scope>NUCLEOTIDE SEQUENCE [LARGE SCALE GENOMIC DNA]</scope>
    <source>
        <strain evidence="2 3">RSKm HC5</strain>
    </source>
</reference>
<dbReference type="SUPFAM" id="SSF51735">
    <property type="entry name" value="NAD(P)-binding Rossmann-fold domains"/>
    <property type="match status" value="1"/>
</dbReference>
<evidence type="ECO:0000313" key="3">
    <source>
        <dbReference type="Proteomes" id="UP000289775"/>
    </source>
</evidence>
<evidence type="ECO:0000313" key="2">
    <source>
        <dbReference type="EMBL" id="RYJ45513.1"/>
    </source>
</evidence>
<dbReference type="OrthoDB" id="9790734at2"/>
<dbReference type="RefSeq" id="WP_129749296.1">
    <property type="nucleotide sequence ID" value="NZ_JUIW01000001.1"/>
</dbReference>
<comment type="caution">
    <text evidence="2">The sequence shown here is derived from an EMBL/GenBank/DDBJ whole genome shotgun (WGS) entry which is preliminary data.</text>
</comment>
<dbReference type="PANTHER" id="PTHR43355:SF2">
    <property type="entry name" value="FLAVIN REDUCTASE (NADPH)"/>
    <property type="match status" value="1"/>
</dbReference>
<dbReference type="InterPro" id="IPR036291">
    <property type="entry name" value="NAD(P)-bd_dom_sf"/>
</dbReference>
<protein>
    <submittedName>
        <fullName evidence="2">NAD-dependent epimerase/dehydratase</fullName>
    </submittedName>
</protein>
<dbReference type="InterPro" id="IPR016040">
    <property type="entry name" value="NAD(P)-bd_dom"/>
</dbReference>
<proteinExistence type="predicted"/>
<organism evidence="2 3">
    <name type="scientific">Flavobacterium beibuense</name>
    <dbReference type="NCBI Taxonomy" id="657326"/>
    <lineage>
        <taxon>Bacteria</taxon>
        <taxon>Pseudomonadati</taxon>
        <taxon>Bacteroidota</taxon>
        <taxon>Flavobacteriia</taxon>
        <taxon>Flavobacteriales</taxon>
        <taxon>Flavobacteriaceae</taxon>
        <taxon>Flavobacterium</taxon>
    </lineage>
</organism>
<dbReference type="Pfam" id="PF13460">
    <property type="entry name" value="NAD_binding_10"/>
    <property type="match status" value="1"/>
</dbReference>
<gene>
    <name evidence="2" type="ORF">NU09_0105</name>
</gene>
<dbReference type="GO" id="GO:0004074">
    <property type="term" value="F:biliverdin reductase [NAD(P)H] activity"/>
    <property type="evidence" value="ECO:0007669"/>
    <property type="project" value="TreeGrafter"/>
</dbReference>
<dbReference type="InterPro" id="IPR051606">
    <property type="entry name" value="Polyketide_Oxido-like"/>
</dbReference>
<evidence type="ECO:0000259" key="1">
    <source>
        <dbReference type="Pfam" id="PF13460"/>
    </source>
</evidence>
<dbReference type="EMBL" id="JUIW01000001">
    <property type="protein sequence ID" value="RYJ45513.1"/>
    <property type="molecule type" value="Genomic_DNA"/>
</dbReference>
<dbReference type="Proteomes" id="UP000289775">
    <property type="component" value="Unassembled WGS sequence"/>
</dbReference>
<sequence>MKPSIKIAVIGATGKAGKFLIEELAKTNYQVKALFRNPENTNLPEIEVITGNVSNPDDVLSILKDCDAVISVLGMGVSPNPIDIFTTSTGNILSAMNKLNINRYIVITGLNVDTPTDNKSPNSKAATNWMYEHFPATTKNKQKEYEMLTESITDWTMVRLPMIDLTEESPEIAISLTDCPGSKISATSLAQFLIKLLTDEAYIRQAPFIANK</sequence>
<dbReference type="PANTHER" id="PTHR43355">
    <property type="entry name" value="FLAVIN REDUCTASE (NADPH)"/>
    <property type="match status" value="1"/>
</dbReference>
<accession>A0A444WI29</accession>
<name>A0A444WI29_9FLAO</name>
<dbReference type="Gene3D" id="3.40.50.720">
    <property type="entry name" value="NAD(P)-binding Rossmann-like Domain"/>
    <property type="match status" value="1"/>
</dbReference>
<dbReference type="GO" id="GO:0042602">
    <property type="term" value="F:riboflavin reductase (NADPH) activity"/>
    <property type="evidence" value="ECO:0007669"/>
    <property type="project" value="TreeGrafter"/>
</dbReference>
<feature type="domain" description="NAD(P)-binding" evidence="1">
    <location>
        <begin position="11"/>
        <end position="200"/>
    </location>
</feature>
<keyword evidence="3" id="KW-1185">Reference proteome</keyword>